<gene>
    <name evidence="1" type="ORF">BJ138DRAFT_1231768</name>
</gene>
<sequence length="570" mass="65395">MTCPCSTAPMQLLARGLFPCAPIAPTLAVDLRVLNFGKLLFVRTSPNMTAWCDTLETFLSNLGHKLTTKDSLRHRFSNAYHWYSVLVTKADQCIANKIGDCRACLYGPELPQEADQPVNSNEQVAQPSQYLYSRCLLCFGGTNWRNCRDLNTKTDIIVCLDVCFTQKHSAAHRGSAARDPPNPTTSFFIPEEDVKAMEDHVQECRSTNRGRPSQRRPQDDAEDRIEEGMKIPNSVLDGCNKSFVAADEKKEKASTRFFADTGLMALLCRHDRVLWLVNMTSAGEKQHYALTLIRRLFNHIPVDICRLWDFLPSAIDRIVFAISVFHAYGHQWACQIIYHPRKREYFGLSDGEGCERLWSSLKMLIPSLRVSGYHQRLFVLDMQVRYLDNQSLEGLGQWLSRRWTHCQQKRSAAEKALRGLFVVEEDLRREWQDQIKCQTKKAARQSKRKGEEAVAVVLALQQTVEARQASVDHLDQQLVEHRVDNIAELIMQLLAARLRLEQAQVSLRRKISALGVHEKANLAALKKSAYLRVRMNARALKTRIRNRLRDRKFEIEKLERSYRQTVNVQA</sequence>
<organism evidence="1 2">
    <name type="scientific">Hygrophoropsis aurantiaca</name>
    <dbReference type="NCBI Taxonomy" id="72124"/>
    <lineage>
        <taxon>Eukaryota</taxon>
        <taxon>Fungi</taxon>
        <taxon>Dikarya</taxon>
        <taxon>Basidiomycota</taxon>
        <taxon>Agaricomycotina</taxon>
        <taxon>Agaricomycetes</taxon>
        <taxon>Agaricomycetidae</taxon>
        <taxon>Boletales</taxon>
        <taxon>Coniophorineae</taxon>
        <taxon>Hygrophoropsidaceae</taxon>
        <taxon>Hygrophoropsis</taxon>
    </lineage>
</organism>
<name>A0ACB7ZVH0_9AGAM</name>
<proteinExistence type="predicted"/>
<accession>A0ACB7ZVH0</accession>
<keyword evidence="2" id="KW-1185">Reference proteome</keyword>
<evidence type="ECO:0000313" key="1">
    <source>
        <dbReference type="EMBL" id="KAH7905169.1"/>
    </source>
</evidence>
<reference evidence="1" key="1">
    <citation type="journal article" date="2021" name="New Phytol.">
        <title>Evolutionary innovations through gain and loss of genes in the ectomycorrhizal Boletales.</title>
        <authorList>
            <person name="Wu G."/>
            <person name="Miyauchi S."/>
            <person name="Morin E."/>
            <person name="Kuo A."/>
            <person name="Drula E."/>
            <person name="Varga T."/>
            <person name="Kohler A."/>
            <person name="Feng B."/>
            <person name="Cao Y."/>
            <person name="Lipzen A."/>
            <person name="Daum C."/>
            <person name="Hundley H."/>
            <person name="Pangilinan J."/>
            <person name="Johnson J."/>
            <person name="Barry K."/>
            <person name="LaButti K."/>
            <person name="Ng V."/>
            <person name="Ahrendt S."/>
            <person name="Min B."/>
            <person name="Choi I.G."/>
            <person name="Park H."/>
            <person name="Plett J.M."/>
            <person name="Magnuson J."/>
            <person name="Spatafora J.W."/>
            <person name="Nagy L.G."/>
            <person name="Henrissat B."/>
            <person name="Grigoriev I.V."/>
            <person name="Yang Z.L."/>
            <person name="Xu J."/>
            <person name="Martin F.M."/>
        </authorList>
    </citation>
    <scope>NUCLEOTIDE SEQUENCE</scope>
    <source>
        <strain evidence="1">ATCC 28755</strain>
    </source>
</reference>
<protein>
    <submittedName>
        <fullName evidence="1">Uncharacterized protein</fullName>
    </submittedName>
</protein>
<dbReference type="EMBL" id="MU268256">
    <property type="protein sequence ID" value="KAH7905169.1"/>
    <property type="molecule type" value="Genomic_DNA"/>
</dbReference>
<dbReference type="Proteomes" id="UP000790377">
    <property type="component" value="Unassembled WGS sequence"/>
</dbReference>
<evidence type="ECO:0000313" key="2">
    <source>
        <dbReference type="Proteomes" id="UP000790377"/>
    </source>
</evidence>
<comment type="caution">
    <text evidence="1">The sequence shown here is derived from an EMBL/GenBank/DDBJ whole genome shotgun (WGS) entry which is preliminary data.</text>
</comment>